<keyword evidence="7" id="KW-0256">Endoplasmic reticulum</keyword>
<dbReference type="Pfam" id="PF11566">
    <property type="entry name" value="PI31_Prot_N"/>
    <property type="match status" value="1"/>
</dbReference>
<organism evidence="14 15">
    <name type="scientific">Taphrina deformans (strain PYCC 5710 / ATCC 11124 / CBS 356.35 / IMI 108563 / JCM 9778 / NBRC 8474)</name>
    <name type="common">Peach leaf curl fungus</name>
    <name type="synonym">Lalaria deformans</name>
    <dbReference type="NCBI Taxonomy" id="1097556"/>
    <lineage>
        <taxon>Eukaryota</taxon>
        <taxon>Fungi</taxon>
        <taxon>Dikarya</taxon>
        <taxon>Ascomycota</taxon>
        <taxon>Taphrinomycotina</taxon>
        <taxon>Taphrinomycetes</taxon>
        <taxon>Taphrinales</taxon>
        <taxon>Taphrinaceae</taxon>
        <taxon>Taphrina</taxon>
    </lineage>
</organism>
<feature type="domain" description="PI31 proteasome regulator N-terminal" evidence="13">
    <location>
        <begin position="22"/>
        <end position="171"/>
    </location>
</feature>
<feature type="region of interest" description="Disordered" evidence="11">
    <location>
        <begin position="185"/>
        <end position="258"/>
    </location>
</feature>
<comment type="similarity">
    <text evidence="3">Belongs to the proteasome inhibitor PI31 family.</text>
</comment>
<evidence type="ECO:0000313" key="14">
    <source>
        <dbReference type="EMBL" id="CCG82182.1"/>
    </source>
</evidence>
<dbReference type="Pfam" id="PF08577">
    <property type="entry name" value="PI31_Prot_C"/>
    <property type="match status" value="1"/>
</dbReference>
<keyword evidence="4" id="KW-0488">Methylation</keyword>
<accession>R4XFQ3</accession>
<reference evidence="14 15" key="1">
    <citation type="journal article" date="2013" name="MBio">
        <title>Genome sequencing of the plant pathogen Taphrina deformans, the causal agent of peach leaf curl.</title>
        <authorList>
            <person name="Cisse O.H."/>
            <person name="Almeida J.M.G.C.F."/>
            <person name="Fonseca A."/>
            <person name="Kumar A.A."/>
            <person name="Salojaervi J."/>
            <person name="Overmyer K."/>
            <person name="Hauser P.M."/>
            <person name="Pagni M."/>
        </authorList>
    </citation>
    <scope>NUCLEOTIDE SEQUENCE [LARGE SCALE GENOMIC DNA]</scope>
    <source>
        <strain evidence="15">PYCC 5710 / ATCC 11124 / CBS 356.35 / IMI 108563 / JCM 9778 / NBRC 8474</strain>
    </source>
</reference>
<dbReference type="PANTHER" id="PTHR13266">
    <property type="entry name" value="PROTEASOME INHIBITOR"/>
    <property type="match status" value="1"/>
</dbReference>
<evidence type="ECO:0000256" key="1">
    <source>
        <dbReference type="ARBA" id="ARBA00004240"/>
    </source>
</evidence>
<dbReference type="InterPro" id="IPR013886">
    <property type="entry name" value="PI31_Prot_C"/>
</dbReference>
<comment type="subcellular location">
    <subcellularLocation>
        <location evidence="2">Cytoplasm</location>
    </subcellularLocation>
    <subcellularLocation>
        <location evidence="1">Endoplasmic reticulum</location>
    </subcellularLocation>
</comment>
<evidence type="ECO:0000256" key="11">
    <source>
        <dbReference type="SAM" id="MobiDB-lite"/>
    </source>
</evidence>
<sequence length="350" mass="37850">MVNSMSPASLCRIVRNSLDPQTGLKSPYDALACLSHACMLTAGFTFLGLGEDHQTERQITNGDLSALPAEWNTSSSSAYAFRYSHSHLASDYMLRVSRLGTKTLVFGSSGEDDKTTSFELSTAAYTDLTCYPWKPDGHSHSLADAYVSMAQIKDFSNLFITKLLQKTIEDEEDQDVPDQEKLVQPLAGRASRSVRPDDPSVDPQGDLPRPGYDPLRVQPRPDPVPSDWPPEFEDEHQMQGSRRGNFGGPGGYGGVGGIGADDLRPPGIDAMNPFGRSGGHRGMHPTPEDILYPGREDSHRGDFPGGPPAGARYDPVFPGDRNGLRGGRDLGRGGFNQFNMGGGGATFKQC</sequence>
<name>R4XFQ3_TAPDE</name>
<dbReference type="eggNOG" id="ENOG502RZMJ">
    <property type="taxonomic scope" value="Eukaryota"/>
</dbReference>
<dbReference type="InterPro" id="IPR021625">
    <property type="entry name" value="PI31_Prot_N"/>
</dbReference>
<dbReference type="GO" id="GO:0043161">
    <property type="term" value="P:proteasome-mediated ubiquitin-dependent protein catabolic process"/>
    <property type="evidence" value="ECO:0007669"/>
    <property type="project" value="InterPro"/>
</dbReference>
<evidence type="ECO:0000256" key="2">
    <source>
        <dbReference type="ARBA" id="ARBA00004496"/>
    </source>
</evidence>
<dbReference type="PANTHER" id="PTHR13266:SF1">
    <property type="entry name" value="PROTEASOME INHIBITOR PI31 SUBUNIT"/>
    <property type="match status" value="1"/>
</dbReference>
<dbReference type="GO" id="GO:0070628">
    <property type="term" value="F:proteasome binding"/>
    <property type="evidence" value="ECO:0007669"/>
    <property type="project" value="InterPro"/>
</dbReference>
<dbReference type="AlphaFoldDB" id="R4XFQ3"/>
<keyword evidence="9" id="KW-0007">Acetylation</keyword>
<gene>
    <name evidence="14" type="ORF">TAPDE_002130</name>
</gene>
<comment type="function">
    <text evidence="10">Plays an important role in control of proteasome function. Inhibits the hydrolysis of protein and peptide substrates by the 20S proteasome. Also inhibits the activation of the proteasome by the proteasome regulatory proteins PA700 and PA28.</text>
</comment>
<keyword evidence="6" id="KW-0597">Phosphoprotein</keyword>
<keyword evidence="5" id="KW-0963">Cytoplasm</keyword>
<protein>
    <submittedName>
        <fullName evidence="14">Uncharacterized protein</fullName>
    </submittedName>
</protein>
<evidence type="ECO:0000256" key="10">
    <source>
        <dbReference type="ARBA" id="ARBA00024805"/>
    </source>
</evidence>
<dbReference type="GO" id="GO:0005783">
    <property type="term" value="C:endoplasmic reticulum"/>
    <property type="evidence" value="ECO:0007669"/>
    <property type="project" value="UniProtKB-SubCell"/>
</dbReference>
<feature type="region of interest" description="Disordered" evidence="11">
    <location>
        <begin position="298"/>
        <end position="330"/>
    </location>
</feature>
<evidence type="ECO:0000259" key="13">
    <source>
        <dbReference type="Pfam" id="PF11566"/>
    </source>
</evidence>
<proteinExistence type="inferred from homology"/>
<dbReference type="EMBL" id="CAHR02000072">
    <property type="protein sequence ID" value="CCG82182.1"/>
    <property type="molecule type" value="Genomic_DNA"/>
</dbReference>
<evidence type="ECO:0000256" key="6">
    <source>
        <dbReference type="ARBA" id="ARBA00022553"/>
    </source>
</evidence>
<evidence type="ECO:0000256" key="7">
    <source>
        <dbReference type="ARBA" id="ARBA00022824"/>
    </source>
</evidence>
<evidence type="ECO:0000256" key="3">
    <source>
        <dbReference type="ARBA" id="ARBA00006405"/>
    </source>
</evidence>
<dbReference type="GO" id="GO:0004866">
    <property type="term" value="F:endopeptidase inhibitor activity"/>
    <property type="evidence" value="ECO:0007669"/>
    <property type="project" value="InterPro"/>
</dbReference>
<comment type="caution">
    <text evidence="14">The sequence shown here is derived from an EMBL/GenBank/DDBJ whole genome shotgun (WGS) entry which is preliminary data.</text>
</comment>
<evidence type="ECO:0000256" key="8">
    <source>
        <dbReference type="ARBA" id="ARBA00022942"/>
    </source>
</evidence>
<dbReference type="Gene3D" id="3.40.1000.30">
    <property type="match status" value="1"/>
</dbReference>
<evidence type="ECO:0000256" key="4">
    <source>
        <dbReference type="ARBA" id="ARBA00022481"/>
    </source>
</evidence>
<dbReference type="Proteomes" id="UP000013776">
    <property type="component" value="Unassembled WGS sequence"/>
</dbReference>
<dbReference type="InterPro" id="IPR045128">
    <property type="entry name" value="PI31-like"/>
</dbReference>
<dbReference type="OrthoDB" id="68090at2759"/>
<keyword evidence="15" id="KW-1185">Reference proteome</keyword>
<dbReference type="STRING" id="1097556.R4XFQ3"/>
<evidence type="ECO:0000259" key="12">
    <source>
        <dbReference type="Pfam" id="PF08577"/>
    </source>
</evidence>
<evidence type="ECO:0000256" key="9">
    <source>
        <dbReference type="ARBA" id="ARBA00022990"/>
    </source>
</evidence>
<keyword evidence="8" id="KW-0647">Proteasome</keyword>
<evidence type="ECO:0000256" key="5">
    <source>
        <dbReference type="ARBA" id="ARBA00022490"/>
    </source>
</evidence>
<feature type="compositionally biased region" description="Gly residues" evidence="11">
    <location>
        <begin position="245"/>
        <end position="258"/>
    </location>
</feature>
<evidence type="ECO:0000313" key="15">
    <source>
        <dbReference type="Proteomes" id="UP000013776"/>
    </source>
</evidence>
<feature type="domain" description="PI31 proteasome regulator C-terminal" evidence="12">
    <location>
        <begin position="258"/>
        <end position="318"/>
    </location>
</feature>
<dbReference type="VEuPathDB" id="FungiDB:TAPDE_002130"/>
<dbReference type="GO" id="GO:0000502">
    <property type="term" value="C:proteasome complex"/>
    <property type="evidence" value="ECO:0007669"/>
    <property type="project" value="UniProtKB-KW"/>
</dbReference>